<name>A0A402A5J3_9CHLR</name>
<gene>
    <name evidence="1" type="ORF">KTT_42720</name>
</gene>
<organism evidence="1 2">
    <name type="scientific">Tengunoibacter tsumagoiensis</name>
    <dbReference type="NCBI Taxonomy" id="2014871"/>
    <lineage>
        <taxon>Bacteria</taxon>
        <taxon>Bacillati</taxon>
        <taxon>Chloroflexota</taxon>
        <taxon>Ktedonobacteria</taxon>
        <taxon>Ktedonobacterales</taxon>
        <taxon>Dictyobacteraceae</taxon>
        <taxon>Tengunoibacter</taxon>
    </lineage>
</organism>
<reference evidence="2" key="1">
    <citation type="submission" date="2018-12" db="EMBL/GenBank/DDBJ databases">
        <title>Tengunoibacter tsumagoiensis gen. nov., sp. nov., Dictyobacter kobayashii sp. nov., D. alpinus sp. nov., and D. joshuensis sp. nov. and description of Dictyobacteraceae fam. nov. within the order Ktedonobacterales isolated from Tengu-no-mugimeshi.</title>
        <authorList>
            <person name="Wang C.M."/>
            <person name="Zheng Y."/>
            <person name="Sakai Y."/>
            <person name="Toyoda A."/>
            <person name="Minakuchi Y."/>
            <person name="Abe K."/>
            <person name="Yokota A."/>
            <person name="Yabe S."/>
        </authorList>
    </citation>
    <scope>NUCLEOTIDE SEQUENCE [LARGE SCALE GENOMIC DNA]</scope>
    <source>
        <strain evidence="2">Uno3</strain>
    </source>
</reference>
<evidence type="ECO:0000313" key="1">
    <source>
        <dbReference type="EMBL" id="GCE14413.1"/>
    </source>
</evidence>
<keyword evidence="2" id="KW-1185">Reference proteome</keyword>
<dbReference type="Proteomes" id="UP000287352">
    <property type="component" value="Unassembled WGS sequence"/>
</dbReference>
<evidence type="ECO:0000313" key="2">
    <source>
        <dbReference type="Proteomes" id="UP000287352"/>
    </source>
</evidence>
<comment type="caution">
    <text evidence="1">The sequence shown here is derived from an EMBL/GenBank/DDBJ whole genome shotgun (WGS) entry which is preliminary data.</text>
</comment>
<proteinExistence type="predicted"/>
<dbReference type="EMBL" id="BIFR01000001">
    <property type="protein sequence ID" value="GCE14413.1"/>
    <property type="molecule type" value="Genomic_DNA"/>
</dbReference>
<sequence>MAEKMGRDGMHYLLSLSVQAYVMRIEMSEMVCQDYWAQENVVKEDSQLASVPNKQVHYTAERGDQSQLFWMERARAGHLNQTG</sequence>
<dbReference type="AlphaFoldDB" id="A0A402A5J3"/>
<protein>
    <submittedName>
        <fullName evidence="1">Uncharacterized protein</fullName>
    </submittedName>
</protein>
<accession>A0A402A5J3</accession>